<accession>A0A380P2X4</accession>
<sequence length="217" mass="22713">MGFAGVFAFASAMGMSATTSDASADDLNETGSEKKDDSKVGPTSNVVTLNGEAVDPSVLNQTAPVAPVDESAPSLDTSATEEKQTDATTDSEQPQVPAEKPAEEPQQPTTDDKGDQSTDVTETSKPAEPEQQVETPQPVAPETKTEAPKTTTPQKKVVQKAATSNKPAGKGTPSGPAVRGGIFGKDHYGLIVSQLTNELTWIKNHQQLSWVKPGLVK</sequence>
<evidence type="ECO:0000313" key="3">
    <source>
        <dbReference type="Proteomes" id="UP000254621"/>
    </source>
</evidence>
<name>A0A380P2X4_WEIVI</name>
<feature type="compositionally biased region" description="Low complexity" evidence="1">
    <location>
        <begin position="92"/>
        <end position="108"/>
    </location>
</feature>
<evidence type="ECO:0000256" key="1">
    <source>
        <dbReference type="SAM" id="MobiDB-lite"/>
    </source>
</evidence>
<gene>
    <name evidence="2" type="ORF">NCTC13645_01834</name>
</gene>
<feature type="compositionally biased region" description="Low complexity" evidence="1">
    <location>
        <begin position="148"/>
        <end position="161"/>
    </location>
</feature>
<proteinExistence type="predicted"/>
<dbReference type="AlphaFoldDB" id="A0A380P2X4"/>
<reference evidence="2 3" key="1">
    <citation type="submission" date="2018-06" db="EMBL/GenBank/DDBJ databases">
        <authorList>
            <consortium name="Pathogen Informatics"/>
            <person name="Doyle S."/>
        </authorList>
    </citation>
    <scope>NUCLEOTIDE SEQUENCE [LARGE SCALE GENOMIC DNA]</scope>
    <source>
        <strain evidence="2 3">NCTC13645</strain>
    </source>
</reference>
<protein>
    <submittedName>
        <fullName evidence="2">Uncharacterized protein</fullName>
    </submittedName>
</protein>
<dbReference type="Proteomes" id="UP000254621">
    <property type="component" value="Unassembled WGS sequence"/>
</dbReference>
<evidence type="ECO:0000313" key="2">
    <source>
        <dbReference type="EMBL" id="SUP59576.1"/>
    </source>
</evidence>
<organism evidence="2 3">
    <name type="scientific">Weissella viridescens</name>
    <name type="common">Lactobacillus viridescens</name>
    <dbReference type="NCBI Taxonomy" id="1629"/>
    <lineage>
        <taxon>Bacteria</taxon>
        <taxon>Bacillati</taxon>
        <taxon>Bacillota</taxon>
        <taxon>Bacilli</taxon>
        <taxon>Lactobacillales</taxon>
        <taxon>Lactobacillaceae</taxon>
        <taxon>Weissella</taxon>
    </lineage>
</organism>
<dbReference type="EMBL" id="UHIV01000004">
    <property type="protein sequence ID" value="SUP59576.1"/>
    <property type="molecule type" value="Genomic_DNA"/>
</dbReference>
<feature type="region of interest" description="Disordered" evidence="1">
    <location>
        <begin position="15"/>
        <end position="182"/>
    </location>
</feature>